<dbReference type="Pfam" id="PF00069">
    <property type="entry name" value="Pkinase"/>
    <property type="match status" value="1"/>
</dbReference>
<evidence type="ECO:0000259" key="5">
    <source>
        <dbReference type="PROSITE" id="PS50011"/>
    </source>
</evidence>
<evidence type="ECO:0000256" key="3">
    <source>
        <dbReference type="ARBA" id="ARBA00022777"/>
    </source>
</evidence>
<evidence type="ECO:0000256" key="2">
    <source>
        <dbReference type="ARBA" id="ARBA00022741"/>
    </source>
</evidence>
<keyword evidence="1 6" id="KW-0808">Transferase</keyword>
<dbReference type="InterPro" id="IPR008271">
    <property type="entry name" value="Ser/Thr_kinase_AS"/>
</dbReference>
<dbReference type="SMART" id="SM00220">
    <property type="entry name" value="S_TKc"/>
    <property type="match status" value="1"/>
</dbReference>
<keyword evidence="2" id="KW-0547">Nucleotide-binding</keyword>
<dbReference type="InterPro" id="IPR000719">
    <property type="entry name" value="Prot_kinase_dom"/>
</dbReference>
<organism evidence="6 7">
    <name type="scientific">Streptomyces paradoxus</name>
    <dbReference type="NCBI Taxonomy" id="66375"/>
    <lineage>
        <taxon>Bacteria</taxon>
        <taxon>Bacillati</taxon>
        <taxon>Actinomycetota</taxon>
        <taxon>Actinomycetes</taxon>
        <taxon>Kitasatosporales</taxon>
        <taxon>Streptomycetaceae</taxon>
        <taxon>Streptomyces</taxon>
    </lineage>
</organism>
<dbReference type="InterPro" id="IPR011990">
    <property type="entry name" value="TPR-like_helical_dom_sf"/>
</dbReference>
<keyword evidence="7" id="KW-1185">Reference proteome</keyword>
<dbReference type="PROSITE" id="PS50011">
    <property type="entry name" value="PROTEIN_KINASE_DOM"/>
    <property type="match status" value="1"/>
</dbReference>
<evidence type="ECO:0000256" key="4">
    <source>
        <dbReference type="ARBA" id="ARBA00022840"/>
    </source>
</evidence>
<feature type="domain" description="Protein kinase" evidence="5">
    <location>
        <begin position="8"/>
        <end position="289"/>
    </location>
</feature>
<protein>
    <submittedName>
        <fullName evidence="6">tRNA A-37 threonylcarbamoyl transferase component Bud32</fullName>
    </submittedName>
</protein>
<sequence>MPSTEPARYELRERLSGGMAEVWKARDLLLNRTVVIKSLRVRTPGDALAQRFVREAKVLAAIDDPRIVKIYDVSVEQSGQDYCLYLITQFLDGLTLQQYLAARPRPSVSEVVSLIAQLCEAVAMVHARDLVHRDLKPANLMLCPVSGVSVPRGAQSRLVLIDFGIARPLSARESGFLDTGLTQHGYFVGTAAYTPPELFTGAAPSVASDLYSIGCILFEAIAGRGPFSEAADFTDYWNAHREAPVPSLRAERPDVPVPLDDLVRDLLAKSPADRPTGTAEVLARLDGIVSVRAAPGRRSRRGAADRVGAVHRIEAEFRGAMSVASPHERTERLEELLRKAVGALSADHRVTWLIALNLGRTMQEAGRPDQAVSLLTMLRTQLMSRLPAGDPIAVLCRLNLARYTGECGRPAEAAAQLGELLASVRGENSADDRTLLEARFDQAHWSYAAGDVAAARRLFDALLTDHVTIFGPHGDDTRILRNCLTRYPALRA</sequence>
<dbReference type="GO" id="GO:0004674">
    <property type="term" value="F:protein serine/threonine kinase activity"/>
    <property type="evidence" value="ECO:0007669"/>
    <property type="project" value="TreeGrafter"/>
</dbReference>
<accession>A0A7W9WFT7</accession>
<dbReference type="SUPFAM" id="SSF56112">
    <property type="entry name" value="Protein kinase-like (PK-like)"/>
    <property type="match status" value="1"/>
</dbReference>
<dbReference type="CDD" id="cd14014">
    <property type="entry name" value="STKc_PknB_like"/>
    <property type="match status" value="1"/>
</dbReference>
<proteinExistence type="predicted"/>
<dbReference type="Proteomes" id="UP000591537">
    <property type="component" value="Unassembled WGS sequence"/>
</dbReference>
<comment type="caution">
    <text evidence="6">The sequence shown here is derived from an EMBL/GenBank/DDBJ whole genome shotgun (WGS) entry which is preliminary data.</text>
</comment>
<dbReference type="PANTHER" id="PTHR43289">
    <property type="entry name" value="MITOGEN-ACTIVATED PROTEIN KINASE KINASE KINASE 20-RELATED"/>
    <property type="match status" value="1"/>
</dbReference>
<dbReference type="PROSITE" id="PS00108">
    <property type="entry name" value="PROTEIN_KINASE_ST"/>
    <property type="match status" value="1"/>
</dbReference>
<gene>
    <name evidence="6" type="ORF">HNR57_000499</name>
</gene>
<dbReference type="EMBL" id="JACHGV010000001">
    <property type="protein sequence ID" value="MBB6074615.1"/>
    <property type="molecule type" value="Genomic_DNA"/>
</dbReference>
<dbReference type="InterPro" id="IPR011009">
    <property type="entry name" value="Kinase-like_dom_sf"/>
</dbReference>
<dbReference type="GO" id="GO:0005524">
    <property type="term" value="F:ATP binding"/>
    <property type="evidence" value="ECO:0007669"/>
    <property type="project" value="UniProtKB-KW"/>
</dbReference>
<dbReference type="Gene3D" id="3.30.200.20">
    <property type="entry name" value="Phosphorylase Kinase, domain 1"/>
    <property type="match status" value="1"/>
</dbReference>
<dbReference type="AlphaFoldDB" id="A0A7W9WFT7"/>
<dbReference type="SUPFAM" id="SSF48452">
    <property type="entry name" value="TPR-like"/>
    <property type="match status" value="1"/>
</dbReference>
<keyword evidence="3" id="KW-0418">Kinase</keyword>
<dbReference type="Gene3D" id="1.25.40.10">
    <property type="entry name" value="Tetratricopeptide repeat domain"/>
    <property type="match status" value="1"/>
</dbReference>
<dbReference type="RefSeq" id="WP_184555171.1">
    <property type="nucleotide sequence ID" value="NZ_BAAARS010000001.1"/>
</dbReference>
<dbReference type="Gene3D" id="1.10.510.10">
    <property type="entry name" value="Transferase(Phosphotransferase) domain 1"/>
    <property type="match status" value="1"/>
</dbReference>
<evidence type="ECO:0000256" key="1">
    <source>
        <dbReference type="ARBA" id="ARBA00022679"/>
    </source>
</evidence>
<evidence type="ECO:0000313" key="7">
    <source>
        <dbReference type="Proteomes" id="UP000591537"/>
    </source>
</evidence>
<keyword evidence="4" id="KW-0067">ATP-binding</keyword>
<evidence type="ECO:0000313" key="6">
    <source>
        <dbReference type="EMBL" id="MBB6074615.1"/>
    </source>
</evidence>
<dbReference type="PANTHER" id="PTHR43289:SF30">
    <property type="entry name" value="NON-SPECIFIC SERINE_THREONINE PROTEIN KINASE"/>
    <property type="match status" value="1"/>
</dbReference>
<name>A0A7W9WFT7_9ACTN</name>
<reference evidence="6 7" key="1">
    <citation type="submission" date="2020-08" db="EMBL/GenBank/DDBJ databases">
        <title>Genomic Encyclopedia of Type Strains, Phase IV (KMG-IV): sequencing the most valuable type-strain genomes for metagenomic binning, comparative biology and taxonomic classification.</title>
        <authorList>
            <person name="Goeker M."/>
        </authorList>
    </citation>
    <scope>NUCLEOTIDE SEQUENCE [LARGE SCALE GENOMIC DNA]</scope>
    <source>
        <strain evidence="6 7">DSM 43350</strain>
    </source>
</reference>